<protein>
    <submittedName>
        <fullName evidence="2">Phosphonate transport system substrate-binding protein</fullName>
    </submittedName>
</protein>
<keyword evidence="1" id="KW-0732">Signal</keyword>
<proteinExistence type="predicted"/>
<feature type="chain" id="PRO_5020864367" evidence="1">
    <location>
        <begin position="23"/>
        <end position="272"/>
    </location>
</feature>
<evidence type="ECO:0000313" key="2">
    <source>
        <dbReference type="EMBL" id="TCK08686.1"/>
    </source>
</evidence>
<reference evidence="2 3" key="1">
    <citation type="submission" date="2019-03" db="EMBL/GenBank/DDBJ databases">
        <title>Genomic Encyclopedia of Archaeal and Bacterial Type Strains, Phase II (KMG-II): from individual species to whole genera.</title>
        <authorList>
            <person name="Goeker M."/>
        </authorList>
    </citation>
    <scope>NUCLEOTIDE SEQUENCE [LARGE SCALE GENOMIC DNA]</scope>
    <source>
        <strain evidence="2 3">DSM 27697</strain>
    </source>
</reference>
<dbReference type="PANTHER" id="PTHR35841:SF1">
    <property type="entry name" value="PHOSPHONATES-BINDING PERIPLASMIC PROTEIN"/>
    <property type="match status" value="1"/>
</dbReference>
<dbReference type="OrthoDB" id="5343002at2"/>
<accession>A0A4V6ND19</accession>
<dbReference type="SUPFAM" id="SSF53850">
    <property type="entry name" value="Periplasmic binding protein-like II"/>
    <property type="match status" value="1"/>
</dbReference>
<keyword evidence="3" id="KW-1185">Reference proteome</keyword>
<dbReference type="RefSeq" id="WP_132287750.1">
    <property type="nucleotide sequence ID" value="NZ_SMFU01000007.1"/>
</dbReference>
<dbReference type="AlphaFoldDB" id="A0A4V6ND19"/>
<evidence type="ECO:0000256" key="1">
    <source>
        <dbReference type="SAM" id="SignalP"/>
    </source>
</evidence>
<dbReference type="PANTHER" id="PTHR35841">
    <property type="entry name" value="PHOSPHONATES-BINDING PERIPLASMIC PROTEIN"/>
    <property type="match status" value="1"/>
</dbReference>
<dbReference type="Gene3D" id="3.40.190.10">
    <property type="entry name" value="Periplasmic binding protein-like II"/>
    <property type="match status" value="2"/>
</dbReference>
<organism evidence="2 3">
    <name type="scientific">Marinobacterium mangrovicola</name>
    <dbReference type="NCBI Taxonomy" id="1476959"/>
    <lineage>
        <taxon>Bacteria</taxon>
        <taxon>Pseudomonadati</taxon>
        <taxon>Pseudomonadota</taxon>
        <taxon>Gammaproteobacteria</taxon>
        <taxon>Oceanospirillales</taxon>
        <taxon>Oceanospirillaceae</taxon>
        <taxon>Marinobacterium</taxon>
    </lineage>
</organism>
<evidence type="ECO:0000313" key="3">
    <source>
        <dbReference type="Proteomes" id="UP000294546"/>
    </source>
</evidence>
<gene>
    <name evidence="2" type="ORF">CLV83_0778</name>
</gene>
<comment type="caution">
    <text evidence="2">The sequence shown here is derived from an EMBL/GenBank/DDBJ whole genome shotgun (WGS) entry which is preliminary data.</text>
</comment>
<dbReference type="Proteomes" id="UP000294546">
    <property type="component" value="Unassembled WGS sequence"/>
</dbReference>
<dbReference type="EMBL" id="SMFU01000007">
    <property type="protein sequence ID" value="TCK08686.1"/>
    <property type="molecule type" value="Genomic_DNA"/>
</dbReference>
<feature type="signal peptide" evidence="1">
    <location>
        <begin position="1"/>
        <end position="22"/>
    </location>
</feature>
<name>A0A4V6ND19_9GAMM</name>
<sequence>MSKLLRYSLALAALLISAPTWAQQECTLKLGVVPQFEQRKLLQIWQPITDRLEASFSCRVELVGAENIPDFESKFAEGVYDLAYMNPYHAVVAHKTQGYLPVLRSGSKALQGVLVVMKDSGIQSVAELDGKSLAFPSPNALGASLLMRAELQQLHQVSVQPQYVKTHPSVYLYVAKGLVSAGGGVQRTLDEQPDELKSVLKVIYTTQKVPAHPLVIHPRVDQALADRVVQQLLEIAAESPELFEAIPMKDPVRTSLQDYDPVAELHLERFAD</sequence>
<dbReference type="Pfam" id="PF12974">
    <property type="entry name" value="Phosphonate-bd"/>
    <property type="match status" value="1"/>
</dbReference>